<evidence type="ECO:0000313" key="3">
    <source>
        <dbReference type="Proteomes" id="UP000502996"/>
    </source>
</evidence>
<dbReference type="KEGG" id="nano:G5V58_02730"/>
<organism evidence="2 3">
    <name type="scientific">Nocardioides anomalus</name>
    <dbReference type="NCBI Taxonomy" id="2712223"/>
    <lineage>
        <taxon>Bacteria</taxon>
        <taxon>Bacillati</taxon>
        <taxon>Actinomycetota</taxon>
        <taxon>Actinomycetes</taxon>
        <taxon>Propionibacteriales</taxon>
        <taxon>Nocardioidaceae</taxon>
        <taxon>Nocardioides</taxon>
    </lineage>
</organism>
<proteinExistence type="predicted"/>
<dbReference type="CDD" id="cd12108">
    <property type="entry name" value="Hr-like"/>
    <property type="match status" value="1"/>
</dbReference>
<reference evidence="2 3" key="1">
    <citation type="submission" date="2020-02" db="EMBL/GenBank/DDBJ databases">
        <title>Full genome sequence of Nocardioides sp. R-3366.</title>
        <authorList>
            <person name="Im W.-T."/>
        </authorList>
    </citation>
    <scope>NUCLEOTIDE SEQUENCE [LARGE SCALE GENOMIC DNA]</scope>
    <source>
        <strain evidence="2 3">R-3366</strain>
    </source>
</reference>
<gene>
    <name evidence="2" type="ORF">G5V58_02730</name>
</gene>
<evidence type="ECO:0000313" key="2">
    <source>
        <dbReference type="EMBL" id="QIG41838.1"/>
    </source>
</evidence>
<evidence type="ECO:0000259" key="1">
    <source>
        <dbReference type="Pfam" id="PF01814"/>
    </source>
</evidence>
<dbReference type="RefSeq" id="WP_165228543.1">
    <property type="nucleotide sequence ID" value="NZ_CP049257.1"/>
</dbReference>
<feature type="domain" description="Hemerythrin-like" evidence="1">
    <location>
        <begin position="17"/>
        <end position="151"/>
    </location>
</feature>
<name>A0A6G6W922_9ACTN</name>
<accession>A0A6G6W922</accession>
<dbReference type="Pfam" id="PF01814">
    <property type="entry name" value="Hemerythrin"/>
    <property type="match status" value="1"/>
</dbReference>
<keyword evidence="3" id="KW-1185">Reference proteome</keyword>
<dbReference type="Proteomes" id="UP000502996">
    <property type="component" value="Chromosome"/>
</dbReference>
<protein>
    <submittedName>
        <fullName evidence="2">Hemerythrin domain-containing protein</fullName>
    </submittedName>
</protein>
<dbReference type="EMBL" id="CP049257">
    <property type="protein sequence ID" value="QIG41838.1"/>
    <property type="molecule type" value="Genomic_DNA"/>
</dbReference>
<dbReference type="AlphaFoldDB" id="A0A6G6W922"/>
<sequence>METNAPMTTDADLVDVRDMLVVHTALLREFRLAPAAVRRVAHDDRRQAFAVERHLDLVCGLMHHHHVGEDELLWPVLSPRLDARATPLLDVAEAQHAGIEAALDRVSGARLSWLGGADDASREELADALSRLHALLAEHLEHEERHLLPLAAAHLSEAEWHAIGDAGARSVPKRDLMLVFGMFAYEGDPEVLRLMLASAPPPVRFLVPRIAPRVYARRARRVHGTPTP</sequence>
<dbReference type="Gene3D" id="1.20.120.520">
    <property type="entry name" value="nmb1532 protein domain like"/>
    <property type="match status" value="1"/>
</dbReference>
<dbReference type="InterPro" id="IPR012312">
    <property type="entry name" value="Hemerythrin-like"/>
</dbReference>